<reference evidence="3 4" key="1">
    <citation type="submission" date="2024-05" db="EMBL/GenBank/DDBJ databases">
        <authorList>
            <person name="Liu Q."/>
            <person name="Xin Y.-H."/>
        </authorList>
    </citation>
    <scope>NUCLEOTIDE SEQUENCE [LARGE SCALE GENOMIC DNA]</scope>
    <source>
        <strain evidence="3 4">CGMCC 1.10181</strain>
    </source>
</reference>
<evidence type="ECO:0000313" key="4">
    <source>
        <dbReference type="Proteomes" id="UP001419910"/>
    </source>
</evidence>
<sequence>MTSTITGSITGRRIGRRGIAAGISAVAGIGLLTAAATKPRPAPPPSYLAAFPNFSPILTPQFPGDVDIALKTRLEKLQKFPEVQREFDLYSWQMFFALNWPTNNQGKPAPSLTSTAFGAPRWTLWHNSSAIFQPDGARPAACGLQAAANNLVLRRDLSKPVSRGLQPFSLASTANADPRTTRFLGVISAVGELNASNLSDIKQAFSGPLIDQNGEFVYYEIMINPEEVNYLCANNLYNINGQVAFSQGGGKVDMPFGTPKIDWSGSTELKFAWRILKQGKDDFSRFYTTQAVVIDQGPDGKQLERHVTVGLVGMHIAHKSSTSPQWIWSTFEQVDNLDVDPVAHPNLKPNFTDVGCPICAVNTLPVKNNAGVYPRIPTQAWRAIPIPGDKKALNAQVQASLHRMGSVWQYYELIDTQWPTDPSAPPSPWDGGLPDAVTNKAGGRVTPVMLTNITMETYFQKGNQPACNGEETPSSYTGCGTDKAEPPIWNARLNNLGHPVKPGLNTSAFMTESCTGCHSSAGIYTSYDPKTGANTQSGQLTGDFSWLMAQKASYAGGAAPTTPPPAVLRAKRNE</sequence>
<keyword evidence="2" id="KW-1133">Transmembrane helix</keyword>
<proteinExistence type="predicted"/>
<keyword evidence="2" id="KW-0812">Transmembrane</keyword>
<accession>A0ABU9YAA0</accession>
<comment type="caution">
    <text evidence="3">The sequence shown here is derived from an EMBL/GenBank/DDBJ whole genome shotgun (WGS) entry which is preliminary data.</text>
</comment>
<keyword evidence="4" id="KW-1185">Reference proteome</keyword>
<evidence type="ECO:0000313" key="3">
    <source>
        <dbReference type="EMBL" id="MEN2792727.1"/>
    </source>
</evidence>
<name>A0ABU9YAA0_9SPHN</name>
<dbReference type="RefSeq" id="WP_343891081.1">
    <property type="nucleotide sequence ID" value="NZ_BAAAEH010000038.1"/>
</dbReference>
<feature type="region of interest" description="Disordered" evidence="1">
    <location>
        <begin position="555"/>
        <end position="574"/>
    </location>
</feature>
<evidence type="ECO:0000256" key="1">
    <source>
        <dbReference type="SAM" id="MobiDB-lite"/>
    </source>
</evidence>
<dbReference type="EMBL" id="JBDIME010000032">
    <property type="protein sequence ID" value="MEN2792727.1"/>
    <property type="molecule type" value="Genomic_DNA"/>
</dbReference>
<evidence type="ECO:0008006" key="5">
    <source>
        <dbReference type="Google" id="ProtNLM"/>
    </source>
</evidence>
<dbReference type="Proteomes" id="UP001419910">
    <property type="component" value="Unassembled WGS sequence"/>
</dbReference>
<protein>
    <recommendedName>
        <fullName evidence="5">Cytochrome c domain-containing protein</fullName>
    </recommendedName>
</protein>
<organism evidence="3 4">
    <name type="scientific">Sphingomonas oligophenolica</name>
    <dbReference type="NCBI Taxonomy" id="301154"/>
    <lineage>
        <taxon>Bacteria</taxon>
        <taxon>Pseudomonadati</taxon>
        <taxon>Pseudomonadota</taxon>
        <taxon>Alphaproteobacteria</taxon>
        <taxon>Sphingomonadales</taxon>
        <taxon>Sphingomonadaceae</taxon>
        <taxon>Sphingomonas</taxon>
    </lineage>
</organism>
<evidence type="ECO:0000256" key="2">
    <source>
        <dbReference type="SAM" id="Phobius"/>
    </source>
</evidence>
<keyword evidence="2" id="KW-0472">Membrane</keyword>
<gene>
    <name evidence="3" type="ORF">ABC974_24070</name>
</gene>
<feature type="transmembrane region" description="Helical" evidence="2">
    <location>
        <begin position="18"/>
        <end position="36"/>
    </location>
</feature>